<accession>A0A317E7K7</accession>
<organism evidence="3 4">
    <name type="scientific">Zavarzinia compransoris</name>
    <dbReference type="NCBI Taxonomy" id="1264899"/>
    <lineage>
        <taxon>Bacteria</taxon>
        <taxon>Pseudomonadati</taxon>
        <taxon>Pseudomonadota</taxon>
        <taxon>Alphaproteobacteria</taxon>
        <taxon>Rhodospirillales</taxon>
        <taxon>Zavarziniaceae</taxon>
        <taxon>Zavarzinia</taxon>
    </lineage>
</organism>
<evidence type="ECO:0000313" key="4">
    <source>
        <dbReference type="Proteomes" id="UP000246077"/>
    </source>
</evidence>
<dbReference type="InterPro" id="IPR038610">
    <property type="entry name" value="FliK-like_C_sf"/>
</dbReference>
<proteinExistence type="predicted"/>
<dbReference type="AlphaFoldDB" id="A0A317E7K7"/>
<dbReference type="EMBL" id="QGLF01000002">
    <property type="protein sequence ID" value="PWR22264.1"/>
    <property type="molecule type" value="Genomic_DNA"/>
</dbReference>
<feature type="compositionally biased region" description="Low complexity" evidence="1">
    <location>
        <begin position="28"/>
        <end position="50"/>
    </location>
</feature>
<reference evidence="4" key="1">
    <citation type="submission" date="2018-05" db="EMBL/GenBank/DDBJ databases">
        <title>Zavarzinia sp. HR-AS.</title>
        <authorList>
            <person name="Lee Y."/>
            <person name="Jeon C.O."/>
        </authorList>
    </citation>
    <scope>NUCLEOTIDE SEQUENCE [LARGE SCALE GENOMIC DNA]</scope>
    <source>
        <strain evidence="4">DSM 1231</strain>
    </source>
</reference>
<feature type="region of interest" description="Disordered" evidence="1">
    <location>
        <begin position="1"/>
        <end position="57"/>
    </location>
</feature>
<evidence type="ECO:0000313" key="3">
    <source>
        <dbReference type="EMBL" id="PWR22264.1"/>
    </source>
</evidence>
<evidence type="ECO:0000259" key="2">
    <source>
        <dbReference type="Pfam" id="PF02120"/>
    </source>
</evidence>
<sequence>MPASPPMPPPPAPEAKPEAAPDMPPAAAPAGAAPTQTQQAVAPAAHAAAPRPAPVPLEPEALGLSIARHAAEGEDVFEISLSPDELGRIDIRLHIAEDGKVSAHIQAERPETLGLLQRDRAELARVLGGQGLNADPSTLNFTLRDGEGGNQGQQAGDGQHQARRQRSRLGAGGGLAALDTVTPRPPAGTRSRAIDIAV</sequence>
<dbReference type="Gene3D" id="3.30.750.140">
    <property type="match status" value="1"/>
</dbReference>
<dbReference type="InterPro" id="IPR021136">
    <property type="entry name" value="Flagellar_hook_control-like_C"/>
</dbReference>
<keyword evidence="4" id="KW-1185">Reference proteome</keyword>
<dbReference type="Proteomes" id="UP000246077">
    <property type="component" value="Unassembled WGS sequence"/>
</dbReference>
<gene>
    <name evidence="3" type="ORF">DKG75_09910</name>
</gene>
<feature type="compositionally biased region" description="Pro residues" evidence="1">
    <location>
        <begin position="1"/>
        <end position="14"/>
    </location>
</feature>
<feature type="region of interest" description="Disordered" evidence="1">
    <location>
        <begin position="144"/>
        <end position="198"/>
    </location>
</feature>
<comment type="caution">
    <text evidence="3">The sequence shown here is derived from an EMBL/GenBank/DDBJ whole genome shotgun (WGS) entry which is preliminary data.</text>
</comment>
<name>A0A317E7K7_9PROT</name>
<feature type="domain" description="Flagellar hook-length control protein-like C-terminal" evidence="2">
    <location>
        <begin position="67"/>
        <end position="136"/>
    </location>
</feature>
<protein>
    <recommendedName>
        <fullName evidence="2">Flagellar hook-length control protein-like C-terminal domain-containing protein</fullName>
    </recommendedName>
</protein>
<evidence type="ECO:0000256" key="1">
    <source>
        <dbReference type="SAM" id="MobiDB-lite"/>
    </source>
</evidence>
<dbReference type="Pfam" id="PF02120">
    <property type="entry name" value="Flg_hook"/>
    <property type="match status" value="1"/>
</dbReference>
<dbReference type="CDD" id="cd17470">
    <property type="entry name" value="T3SS_Flik_C"/>
    <property type="match status" value="1"/>
</dbReference>